<feature type="transmembrane region" description="Helical" evidence="6">
    <location>
        <begin position="114"/>
        <end position="141"/>
    </location>
</feature>
<dbReference type="EMBL" id="VKAD01000001">
    <property type="protein sequence ID" value="TXR54476.1"/>
    <property type="molecule type" value="Genomic_DNA"/>
</dbReference>
<gene>
    <name evidence="7" type="ORF">FME95_08060</name>
</gene>
<evidence type="ECO:0000256" key="4">
    <source>
        <dbReference type="ARBA" id="ARBA00022989"/>
    </source>
</evidence>
<dbReference type="OrthoDB" id="9804822at2"/>
<keyword evidence="3 6" id="KW-0812">Transmembrane</keyword>
<feature type="transmembrane region" description="Helical" evidence="6">
    <location>
        <begin position="6"/>
        <end position="30"/>
    </location>
</feature>
<sequence>MNEYIIGLLLTYVAVLLALLTPGPNLMGILTTTLERGRAAGTLFGVGIAMGSLTWSILTVVGLTHFIASYDYVLWLIKLLGGAYLIYIGYKVFKASSEQEQINESLPAKKLSEFFVSGYLLMMTNPKSAFGWLAIASLSIYKDSPTWVAASVIGGTFILSFITHSSFALVFSCSGFLKVYNRCRRPLLKASSLIYCLLGVKLLMFS</sequence>
<keyword evidence="2" id="KW-1003">Cell membrane</keyword>
<dbReference type="Pfam" id="PF01810">
    <property type="entry name" value="LysE"/>
    <property type="match status" value="1"/>
</dbReference>
<evidence type="ECO:0000256" key="3">
    <source>
        <dbReference type="ARBA" id="ARBA00022692"/>
    </source>
</evidence>
<accession>A0A5C8ZC38</accession>
<evidence type="ECO:0000313" key="8">
    <source>
        <dbReference type="Proteomes" id="UP000321764"/>
    </source>
</evidence>
<dbReference type="InterPro" id="IPR001123">
    <property type="entry name" value="LeuE-type"/>
</dbReference>
<keyword evidence="4 6" id="KW-1133">Transmembrane helix</keyword>
<evidence type="ECO:0000313" key="7">
    <source>
        <dbReference type="EMBL" id="TXR54476.1"/>
    </source>
</evidence>
<evidence type="ECO:0000256" key="2">
    <source>
        <dbReference type="ARBA" id="ARBA00022475"/>
    </source>
</evidence>
<keyword evidence="8" id="KW-1185">Reference proteome</keyword>
<evidence type="ECO:0000256" key="1">
    <source>
        <dbReference type="ARBA" id="ARBA00004651"/>
    </source>
</evidence>
<dbReference type="Proteomes" id="UP000321764">
    <property type="component" value="Unassembled WGS sequence"/>
</dbReference>
<reference evidence="7 8" key="1">
    <citation type="submission" date="2019-07" db="EMBL/GenBank/DDBJ databases">
        <title>Reinekea sp. strain SSH23 genome sequencing and assembly.</title>
        <authorList>
            <person name="Kim I."/>
        </authorList>
    </citation>
    <scope>NUCLEOTIDE SEQUENCE [LARGE SCALE GENOMIC DNA]</scope>
    <source>
        <strain evidence="7 8">SSH23</strain>
    </source>
</reference>
<name>A0A5C8ZC38_9GAMM</name>
<feature type="transmembrane region" description="Helical" evidence="6">
    <location>
        <begin position="73"/>
        <end position="93"/>
    </location>
</feature>
<comment type="caution">
    <text evidence="7">The sequence shown here is derived from an EMBL/GenBank/DDBJ whole genome shotgun (WGS) entry which is preliminary data.</text>
</comment>
<evidence type="ECO:0000256" key="5">
    <source>
        <dbReference type="ARBA" id="ARBA00023136"/>
    </source>
</evidence>
<evidence type="ECO:0000256" key="6">
    <source>
        <dbReference type="SAM" id="Phobius"/>
    </source>
</evidence>
<dbReference type="GO" id="GO:0005886">
    <property type="term" value="C:plasma membrane"/>
    <property type="evidence" value="ECO:0007669"/>
    <property type="project" value="UniProtKB-SubCell"/>
</dbReference>
<dbReference type="PANTHER" id="PTHR30086:SF21">
    <property type="entry name" value="TRANSPORT PROTEIN"/>
    <property type="match status" value="1"/>
</dbReference>
<dbReference type="AlphaFoldDB" id="A0A5C8ZC38"/>
<keyword evidence="5 6" id="KW-0472">Membrane</keyword>
<protein>
    <submittedName>
        <fullName evidence="7">LysE family translocator</fullName>
    </submittedName>
</protein>
<dbReference type="PANTHER" id="PTHR30086">
    <property type="entry name" value="ARGININE EXPORTER PROTEIN ARGO"/>
    <property type="match status" value="1"/>
</dbReference>
<organism evidence="7 8">
    <name type="scientific">Reinekea thalattae</name>
    <dbReference type="NCBI Taxonomy" id="2593301"/>
    <lineage>
        <taxon>Bacteria</taxon>
        <taxon>Pseudomonadati</taxon>
        <taxon>Pseudomonadota</taxon>
        <taxon>Gammaproteobacteria</taxon>
        <taxon>Oceanospirillales</taxon>
        <taxon>Saccharospirillaceae</taxon>
        <taxon>Reinekea</taxon>
    </lineage>
</organism>
<proteinExistence type="predicted"/>
<feature type="transmembrane region" description="Helical" evidence="6">
    <location>
        <begin position="42"/>
        <end position="67"/>
    </location>
</feature>
<feature type="transmembrane region" description="Helical" evidence="6">
    <location>
        <begin position="187"/>
        <end position="205"/>
    </location>
</feature>
<comment type="subcellular location">
    <subcellularLocation>
        <location evidence="1">Cell membrane</location>
        <topology evidence="1">Multi-pass membrane protein</topology>
    </subcellularLocation>
</comment>
<dbReference type="RefSeq" id="WP_147713874.1">
    <property type="nucleotide sequence ID" value="NZ_VKAD01000001.1"/>
</dbReference>
<feature type="transmembrane region" description="Helical" evidence="6">
    <location>
        <begin position="147"/>
        <end position="180"/>
    </location>
</feature>
<dbReference type="GO" id="GO:0015171">
    <property type="term" value="F:amino acid transmembrane transporter activity"/>
    <property type="evidence" value="ECO:0007669"/>
    <property type="project" value="TreeGrafter"/>
</dbReference>